<evidence type="ECO:0000256" key="1">
    <source>
        <dbReference type="ARBA" id="ARBA00005703"/>
    </source>
</evidence>
<dbReference type="OrthoDB" id="70224at2759"/>
<dbReference type="SUPFAM" id="SSF102645">
    <property type="entry name" value="CoaB-like"/>
    <property type="match status" value="1"/>
</dbReference>
<dbReference type="GO" id="GO:0015937">
    <property type="term" value="P:coenzyme A biosynthetic process"/>
    <property type="evidence" value="ECO:0007669"/>
    <property type="project" value="UniProtKB-ARBA"/>
</dbReference>
<evidence type="ECO:0000259" key="2">
    <source>
        <dbReference type="Pfam" id="PF04127"/>
    </source>
</evidence>
<sequence>MSPQLNQPTPIKPVNGALATHHHLNREPVLHPASAPAAAAISGASTPASTSSPGPVSAEAYFASHVAPKSLPENAEKIRAFVDRHMHEGRRVVLVTSGGTTVPLETLTVRFIDNFSAGTRGATSAEYFLEQGYAVIFMHRQFSLQPYSRHYSHTKNCFLEFMEADEDGIHVMPTYVEKMRSILGKYRETQKAGTLLSLEFVTVHDYLFLLREAAQIISKMDVHAMYYLAAAVSDFFIPADKMAEHKIQSGDGLLNLSMDQVPKILKPLVNDWTPKAFIISFKLETDEALLPMKSRQALKRYGHQIVIGNLLTTRKRVVHLIDMEGESEIRLTAEEDEVQHIEIESRIVPELIQRHSEWIEACGKRGECGIRRPTKA</sequence>
<dbReference type="InterPro" id="IPR007085">
    <property type="entry name" value="DNA/pantothenate-metab_flavo_C"/>
</dbReference>
<evidence type="ECO:0000313" key="3">
    <source>
        <dbReference type="EMBL" id="KAF9585965.1"/>
    </source>
</evidence>
<name>A0A9P6G496_9FUNG</name>
<evidence type="ECO:0000313" key="4">
    <source>
        <dbReference type="Proteomes" id="UP000780801"/>
    </source>
</evidence>
<proteinExistence type="inferred from homology"/>
<comment type="similarity">
    <text evidence="1">Belongs to the PPC synthetase family.</text>
</comment>
<gene>
    <name evidence="3" type="ORF">BGW38_010780</name>
</gene>
<feature type="domain" description="DNA/pantothenate metabolism flavoprotein C-terminal" evidence="2">
    <location>
        <begin position="91"/>
        <end position="146"/>
    </location>
</feature>
<dbReference type="InterPro" id="IPR035929">
    <property type="entry name" value="CoaB-like_sf"/>
</dbReference>
<reference evidence="3" key="1">
    <citation type="journal article" date="2020" name="Fungal Divers.">
        <title>Resolving the Mortierellaceae phylogeny through synthesis of multi-gene phylogenetics and phylogenomics.</title>
        <authorList>
            <person name="Vandepol N."/>
            <person name="Liber J."/>
            <person name="Desiro A."/>
            <person name="Na H."/>
            <person name="Kennedy M."/>
            <person name="Barry K."/>
            <person name="Grigoriev I.V."/>
            <person name="Miller A.N."/>
            <person name="O'Donnell K."/>
            <person name="Stajich J.E."/>
            <person name="Bonito G."/>
        </authorList>
    </citation>
    <scope>NUCLEOTIDE SEQUENCE</scope>
    <source>
        <strain evidence="3">KOD1015</strain>
    </source>
</reference>
<feature type="domain" description="DNA/pantothenate metabolism flavoprotein C-terminal" evidence="2">
    <location>
        <begin position="212"/>
        <end position="317"/>
    </location>
</feature>
<accession>A0A9P6G496</accession>
<dbReference type="Proteomes" id="UP000780801">
    <property type="component" value="Unassembled WGS sequence"/>
</dbReference>
<dbReference type="PANTHER" id="PTHR12290">
    <property type="entry name" value="CORNICHON-RELATED"/>
    <property type="match status" value="1"/>
</dbReference>
<comment type="caution">
    <text evidence="3">The sequence shown here is derived from an EMBL/GenBank/DDBJ whole genome shotgun (WGS) entry which is preliminary data.</text>
</comment>
<dbReference type="Gene3D" id="3.40.50.10300">
    <property type="entry name" value="CoaB-like"/>
    <property type="match status" value="1"/>
</dbReference>
<protein>
    <recommendedName>
        <fullName evidence="2">DNA/pantothenate metabolism flavoprotein C-terminal domain-containing protein</fullName>
    </recommendedName>
</protein>
<organism evidence="3 4">
    <name type="scientific">Lunasporangiospora selenospora</name>
    <dbReference type="NCBI Taxonomy" id="979761"/>
    <lineage>
        <taxon>Eukaryota</taxon>
        <taxon>Fungi</taxon>
        <taxon>Fungi incertae sedis</taxon>
        <taxon>Mucoromycota</taxon>
        <taxon>Mortierellomycotina</taxon>
        <taxon>Mortierellomycetes</taxon>
        <taxon>Mortierellales</taxon>
        <taxon>Mortierellaceae</taxon>
        <taxon>Lunasporangiospora</taxon>
    </lineage>
</organism>
<dbReference type="Pfam" id="PF04127">
    <property type="entry name" value="DFP"/>
    <property type="match status" value="2"/>
</dbReference>
<dbReference type="AlphaFoldDB" id="A0A9P6G496"/>
<dbReference type="EMBL" id="JAABOA010000093">
    <property type="protein sequence ID" value="KAF9585965.1"/>
    <property type="molecule type" value="Genomic_DNA"/>
</dbReference>
<dbReference type="FunFam" id="3.40.50.10300:FF:000002">
    <property type="entry name" value="Phosphopantothenate--cysteine ligase 2"/>
    <property type="match status" value="1"/>
</dbReference>
<dbReference type="GO" id="GO:0004632">
    <property type="term" value="F:phosphopantothenate--cysteine ligase activity"/>
    <property type="evidence" value="ECO:0007669"/>
    <property type="project" value="UniProtKB-ARBA"/>
</dbReference>
<keyword evidence="4" id="KW-1185">Reference proteome</keyword>